<protein>
    <submittedName>
        <fullName evidence="1">Uncharacterized protein</fullName>
    </submittedName>
</protein>
<sequence>DTAGLRSTGIFTSAYSDDLDIFTSSVQSVGAEVAFNNMDSSTVISPIPTHRVHIDHPKDQILGDPKSVVQTRGLAKKSLGAHAFVSYIHKQRRTNHKDYENCLFAHLLSQMEPKKVAQALNDESWVEEIDA</sequence>
<feature type="non-terminal residue" evidence="1">
    <location>
        <position position="1"/>
    </location>
</feature>
<gene>
    <name evidence="1" type="ORF">Tci_907752</name>
</gene>
<comment type="caution">
    <text evidence="1">The sequence shown here is derived from an EMBL/GenBank/DDBJ whole genome shotgun (WGS) entry which is preliminary data.</text>
</comment>
<proteinExistence type="predicted"/>
<dbReference type="AlphaFoldDB" id="A0A699VN46"/>
<accession>A0A699VN46</accession>
<organism evidence="1">
    <name type="scientific">Tanacetum cinerariifolium</name>
    <name type="common">Dalmatian daisy</name>
    <name type="synonym">Chrysanthemum cinerariifolium</name>
    <dbReference type="NCBI Taxonomy" id="118510"/>
    <lineage>
        <taxon>Eukaryota</taxon>
        <taxon>Viridiplantae</taxon>
        <taxon>Streptophyta</taxon>
        <taxon>Embryophyta</taxon>
        <taxon>Tracheophyta</taxon>
        <taxon>Spermatophyta</taxon>
        <taxon>Magnoliopsida</taxon>
        <taxon>eudicotyledons</taxon>
        <taxon>Gunneridae</taxon>
        <taxon>Pentapetalae</taxon>
        <taxon>asterids</taxon>
        <taxon>campanulids</taxon>
        <taxon>Asterales</taxon>
        <taxon>Asteraceae</taxon>
        <taxon>Asteroideae</taxon>
        <taxon>Anthemideae</taxon>
        <taxon>Anthemidinae</taxon>
        <taxon>Tanacetum</taxon>
    </lineage>
</organism>
<name>A0A699VN46_TANCI</name>
<dbReference type="EMBL" id="BKCJ011463114">
    <property type="protein sequence ID" value="GFD35783.1"/>
    <property type="molecule type" value="Genomic_DNA"/>
</dbReference>
<evidence type="ECO:0000313" key="1">
    <source>
        <dbReference type="EMBL" id="GFD35783.1"/>
    </source>
</evidence>
<reference evidence="1" key="1">
    <citation type="journal article" date="2019" name="Sci. Rep.">
        <title>Draft genome of Tanacetum cinerariifolium, the natural source of mosquito coil.</title>
        <authorList>
            <person name="Yamashiro T."/>
            <person name="Shiraishi A."/>
            <person name="Satake H."/>
            <person name="Nakayama K."/>
        </authorList>
    </citation>
    <scope>NUCLEOTIDE SEQUENCE</scope>
</reference>